<accession>A0A368XS07</accession>
<dbReference type="SUPFAM" id="SSF51735">
    <property type="entry name" value="NAD(P)-binding Rossmann-fold domains"/>
    <property type="match status" value="1"/>
</dbReference>
<name>A0A368XS07_9BURK</name>
<dbReference type="SMART" id="SM00822">
    <property type="entry name" value="PKS_KR"/>
    <property type="match status" value="1"/>
</dbReference>
<dbReference type="PANTHER" id="PTHR43477">
    <property type="entry name" value="DIHYDROANTICAPSIN 7-DEHYDROGENASE"/>
    <property type="match status" value="1"/>
</dbReference>
<comment type="similarity">
    <text evidence="1">Belongs to the short-chain dehydrogenases/reductases (SDR) family.</text>
</comment>
<dbReference type="InterPro" id="IPR051122">
    <property type="entry name" value="SDR_DHRS6-like"/>
</dbReference>
<keyword evidence="2" id="KW-0560">Oxidoreductase</keyword>
<comment type="caution">
    <text evidence="4">The sequence shown here is derived from an EMBL/GenBank/DDBJ whole genome shotgun (WGS) entry which is preliminary data.</text>
</comment>
<dbReference type="InterPro" id="IPR002347">
    <property type="entry name" value="SDR_fam"/>
</dbReference>
<dbReference type="CDD" id="cd05233">
    <property type="entry name" value="SDR_c"/>
    <property type="match status" value="1"/>
</dbReference>
<evidence type="ECO:0000256" key="2">
    <source>
        <dbReference type="ARBA" id="ARBA00023002"/>
    </source>
</evidence>
<sequence length="250" mass="25282">MERFEHKQVLVTGGGSGIGLAAAQAFAAEGARVAITGRGAAALDSAVADIGHGAVAIANTTGTAASARELAAALQAQGFTAIDAVFINAGMARMLPFADVDEAVWDQSFDANVKGAFFQIQALLPLLNRGASIVLNGSINAHIGMPNTSVYAASKAALISLAKTLSAELLPRGIRVNVVSPGPVATPLYGKLGLDAATQQAVAAQIQGQIPLGRFGTPQEVASTVLHLSAPESAFIVGTEIVIDGGMSQL</sequence>
<dbReference type="Proteomes" id="UP000252884">
    <property type="component" value="Unassembled WGS sequence"/>
</dbReference>
<dbReference type="PANTHER" id="PTHR43477:SF1">
    <property type="entry name" value="DIHYDROANTICAPSIN 7-DEHYDROGENASE"/>
    <property type="match status" value="1"/>
</dbReference>
<dbReference type="EMBL" id="QPJK01000006">
    <property type="protein sequence ID" value="RCW69327.1"/>
    <property type="molecule type" value="Genomic_DNA"/>
</dbReference>
<dbReference type="PROSITE" id="PS00061">
    <property type="entry name" value="ADH_SHORT"/>
    <property type="match status" value="1"/>
</dbReference>
<evidence type="ECO:0000313" key="4">
    <source>
        <dbReference type="EMBL" id="RCW69327.1"/>
    </source>
</evidence>
<keyword evidence="5" id="KW-1185">Reference proteome</keyword>
<dbReference type="RefSeq" id="WP_114469738.1">
    <property type="nucleotide sequence ID" value="NZ_QPJK01000006.1"/>
</dbReference>
<dbReference type="OrthoDB" id="9803333at2"/>
<dbReference type="Gene3D" id="3.40.50.720">
    <property type="entry name" value="NAD(P)-binding Rossmann-like Domain"/>
    <property type="match status" value="1"/>
</dbReference>
<proteinExistence type="inferred from homology"/>
<dbReference type="PRINTS" id="PR00081">
    <property type="entry name" value="GDHRDH"/>
</dbReference>
<protein>
    <submittedName>
        <fullName evidence="4">NAD(P)-dependent dehydrogenase (Short-subunit alcohol dehydrogenase family)</fullName>
    </submittedName>
</protein>
<organism evidence="4 5">
    <name type="scientific">Pseudorhodoferax soli</name>
    <dbReference type="NCBI Taxonomy" id="545864"/>
    <lineage>
        <taxon>Bacteria</taxon>
        <taxon>Pseudomonadati</taxon>
        <taxon>Pseudomonadota</taxon>
        <taxon>Betaproteobacteria</taxon>
        <taxon>Burkholderiales</taxon>
        <taxon>Comamonadaceae</taxon>
    </lineage>
</organism>
<evidence type="ECO:0000259" key="3">
    <source>
        <dbReference type="SMART" id="SM00822"/>
    </source>
</evidence>
<dbReference type="AlphaFoldDB" id="A0A368XS07"/>
<evidence type="ECO:0000256" key="1">
    <source>
        <dbReference type="ARBA" id="ARBA00006484"/>
    </source>
</evidence>
<dbReference type="FunFam" id="3.40.50.720:FF:000084">
    <property type="entry name" value="Short-chain dehydrogenase reductase"/>
    <property type="match status" value="1"/>
</dbReference>
<dbReference type="NCBIfam" id="NF005075">
    <property type="entry name" value="PRK06500.1"/>
    <property type="match status" value="1"/>
</dbReference>
<feature type="domain" description="Ketoreductase" evidence="3">
    <location>
        <begin position="7"/>
        <end position="182"/>
    </location>
</feature>
<dbReference type="InterPro" id="IPR036291">
    <property type="entry name" value="NAD(P)-bd_dom_sf"/>
</dbReference>
<dbReference type="InterPro" id="IPR020904">
    <property type="entry name" value="Sc_DH/Rdtase_CS"/>
</dbReference>
<evidence type="ECO:0000313" key="5">
    <source>
        <dbReference type="Proteomes" id="UP000252884"/>
    </source>
</evidence>
<dbReference type="InterPro" id="IPR057326">
    <property type="entry name" value="KR_dom"/>
</dbReference>
<dbReference type="GO" id="GO:0016491">
    <property type="term" value="F:oxidoreductase activity"/>
    <property type="evidence" value="ECO:0007669"/>
    <property type="project" value="UniProtKB-KW"/>
</dbReference>
<gene>
    <name evidence="4" type="ORF">DES41_106198</name>
</gene>
<dbReference type="Pfam" id="PF13561">
    <property type="entry name" value="adh_short_C2"/>
    <property type="match status" value="1"/>
</dbReference>
<reference evidence="4 5" key="1">
    <citation type="submission" date="2018-07" db="EMBL/GenBank/DDBJ databases">
        <title>Genomic Encyclopedia of Type Strains, Phase IV (KMG-IV): sequencing the most valuable type-strain genomes for metagenomic binning, comparative biology and taxonomic classification.</title>
        <authorList>
            <person name="Goeker M."/>
        </authorList>
    </citation>
    <scope>NUCLEOTIDE SEQUENCE [LARGE SCALE GENOMIC DNA]</scope>
    <source>
        <strain evidence="4 5">DSM 21634</strain>
    </source>
</reference>